<sequence>MILISWAESVRHLENDFVGLSSSVAHVLSLLGWKPAPFGNTIWWCLLVERPIVCSMVSKYWKQILSVCSRTSKGIIVVDADFSKDKFNLMQETIIGQISSRW</sequence>
<name>A0A1D1VFC1_RAMVA</name>
<organism evidence="1 2">
    <name type="scientific">Ramazzottius varieornatus</name>
    <name type="common">Water bear</name>
    <name type="synonym">Tardigrade</name>
    <dbReference type="NCBI Taxonomy" id="947166"/>
    <lineage>
        <taxon>Eukaryota</taxon>
        <taxon>Metazoa</taxon>
        <taxon>Ecdysozoa</taxon>
        <taxon>Tardigrada</taxon>
        <taxon>Eutardigrada</taxon>
        <taxon>Parachela</taxon>
        <taxon>Hypsibioidea</taxon>
        <taxon>Ramazzottiidae</taxon>
        <taxon>Ramazzottius</taxon>
    </lineage>
</organism>
<reference evidence="1 2" key="1">
    <citation type="journal article" date="2016" name="Nat. Commun.">
        <title>Extremotolerant tardigrade genome and improved radiotolerance of human cultured cells by tardigrade-unique protein.</title>
        <authorList>
            <person name="Hashimoto T."/>
            <person name="Horikawa D.D."/>
            <person name="Saito Y."/>
            <person name="Kuwahara H."/>
            <person name="Kozuka-Hata H."/>
            <person name="Shin-I T."/>
            <person name="Minakuchi Y."/>
            <person name="Ohishi K."/>
            <person name="Motoyama A."/>
            <person name="Aizu T."/>
            <person name="Enomoto A."/>
            <person name="Kondo K."/>
            <person name="Tanaka S."/>
            <person name="Hara Y."/>
            <person name="Koshikawa S."/>
            <person name="Sagara H."/>
            <person name="Miura T."/>
            <person name="Yokobori S."/>
            <person name="Miyagawa K."/>
            <person name="Suzuki Y."/>
            <person name="Kubo T."/>
            <person name="Oyama M."/>
            <person name="Kohara Y."/>
            <person name="Fujiyama A."/>
            <person name="Arakawa K."/>
            <person name="Katayama T."/>
            <person name="Toyoda A."/>
            <person name="Kunieda T."/>
        </authorList>
    </citation>
    <scope>NUCLEOTIDE SEQUENCE [LARGE SCALE GENOMIC DNA]</scope>
    <source>
        <strain evidence="1 2">YOKOZUNA-1</strain>
    </source>
</reference>
<accession>A0A1D1VFC1</accession>
<dbReference type="AlphaFoldDB" id="A0A1D1VFC1"/>
<comment type="caution">
    <text evidence="1">The sequence shown here is derived from an EMBL/GenBank/DDBJ whole genome shotgun (WGS) entry which is preliminary data.</text>
</comment>
<dbReference type="Proteomes" id="UP000186922">
    <property type="component" value="Unassembled WGS sequence"/>
</dbReference>
<evidence type="ECO:0000313" key="1">
    <source>
        <dbReference type="EMBL" id="GAV00335.1"/>
    </source>
</evidence>
<protein>
    <submittedName>
        <fullName evidence="1">Uncharacterized protein</fullName>
    </submittedName>
</protein>
<gene>
    <name evidence="1" type="primary">RvY_11201</name>
    <name evidence="1" type="synonym">RvY_11201.2</name>
    <name evidence="1" type="ORF">RvY_11201-2</name>
</gene>
<keyword evidence="2" id="KW-1185">Reference proteome</keyword>
<evidence type="ECO:0000313" key="2">
    <source>
        <dbReference type="Proteomes" id="UP000186922"/>
    </source>
</evidence>
<proteinExistence type="predicted"/>
<dbReference type="EMBL" id="BDGG01000006">
    <property type="protein sequence ID" value="GAV00335.1"/>
    <property type="molecule type" value="Genomic_DNA"/>
</dbReference>